<dbReference type="InterPro" id="IPR000485">
    <property type="entry name" value="AsnC-type_HTH_dom"/>
</dbReference>
<evidence type="ECO:0000256" key="1">
    <source>
        <dbReference type="ARBA" id="ARBA00023015"/>
    </source>
</evidence>
<keyword evidence="2" id="KW-0238">DNA-binding</keyword>
<dbReference type="Gene3D" id="3.30.70.920">
    <property type="match status" value="2"/>
</dbReference>
<dbReference type="InterPro" id="IPR019887">
    <property type="entry name" value="Tscrpt_reg_AsnC/Lrp_C"/>
</dbReference>
<organism evidence="6 7">
    <name type="scientific">Streptomyces lunalinharesii</name>
    <dbReference type="NCBI Taxonomy" id="333384"/>
    <lineage>
        <taxon>Bacteria</taxon>
        <taxon>Bacillati</taxon>
        <taxon>Actinomycetota</taxon>
        <taxon>Actinomycetes</taxon>
        <taxon>Kitasatosporales</taxon>
        <taxon>Streptomycetaceae</taxon>
        <taxon>Streptomyces</taxon>
    </lineage>
</organism>
<dbReference type="InterPro" id="IPR011008">
    <property type="entry name" value="Dimeric_a/b-barrel"/>
</dbReference>
<evidence type="ECO:0000313" key="7">
    <source>
        <dbReference type="Proteomes" id="UP001500994"/>
    </source>
</evidence>
<dbReference type="PRINTS" id="PR00033">
    <property type="entry name" value="HTHASNC"/>
</dbReference>
<dbReference type="InterPro" id="IPR036390">
    <property type="entry name" value="WH_DNA-bd_sf"/>
</dbReference>
<dbReference type="Gene3D" id="1.10.10.10">
    <property type="entry name" value="Winged helix-like DNA-binding domain superfamily/Winged helix DNA-binding domain"/>
    <property type="match status" value="2"/>
</dbReference>
<accession>A0ABN3RNC3</accession>
<dbReference type="Pfam" id="PF01037">
    <property type="entry name" value="AsnC_trans_reg"/>
    <property type="match status" value="1"/>
</dbReference>
<keyword evidence="3" id="KW-0804">Transcription</keyword>
<gene>
    <name evidence="6" type="ORF">GCM10009864_23850</name>
</gene>
<dbReference type="PANTHER" id="PTHR30154">
    <property type="entry name" value="LEUCINE-RESPONSIVE REGULATORY PROTEIN"/>
    <property type="match status" value="1"/>
</dbReference>
<keyword evidence="7" id="KW-1185">Reference proteome</keyword>
<reference evidence="6 7" key="1">
    <citation type="journal article" date="2019" name="Int. J. Syst. Evol. Microbiol.">
        <title>The Global Catalogue of Microorganisms (GCM) 10K type strain sequencing project: providing services to taxonomists for standard genome sequencing and annotation.</title>
        <authorList>
            <consortium name="The Broad Institute Genomics Platform"/>
            <consortium name="The Broad Institute Genome Sequencing Center for Infectious Disease"/>
            <person name="Wu L."/>
            <person name="Ma J."/>
        </authorList>
    </citation>
    <scope>NUCLEOTIDE SEQUENCE [LARGE SCALE GENOMIC DNA]</scope>
    <source>
        <strain evidence="6 7">JCM 16374</strain>
    </source>
</reference>
<dbReference type="EMBL" id="BAAARK010000006">
    <property type="protein sequence ID" value="GAA2656944.1"/>
    <property type="molecule type" value="Genomic_DNA"/>
</dbReference>
<name>A0ABN3RNC3_9ACTN</name>
<dbReference type="PANTHER" id="PTHR30154:SF34">
    <property type="entry name" value="TRANSCRIPTIONAL REGULATOR AZLB"/>
    <property type="match status" value="1"/>
</dbReference>
<evidence type="ECO:0000256" key="2">
    <source>
        <dbReference type="ARBA" id="ARBA00023125"/>
    </source>
</evidence>
<dbReference type="InterPro" id="IPR036388">
    <property type="entry name" value="WH-like_DNA-bd_sf"/>
</dbReference>
<keyword evidence="1" id="KW-0805">Transcription regulation</keyword>
<sequence>MQERHSKAALMQETGVLGGLDARLVHALQISPRASWQTVAPVLGIDPVTAARRWSRLERSGLAWVTGYPGRRLLERLVTAFIEIDCRSGSVDAVARALADVPQVATVEHMAGGRDLLITAFVPGLGELSALLLGTIATLPGVTATRAGIATRLYGEGSRWRLRALTAAQSEQLRTAAAPPPRTGAAVPLDGPDRALLPELSRDGRASAVTLGRAVGLSAPTVRRRVGRLLADHDLALRCEVARELTEWPVSATLWASVPAERLPEAVRVLLTLPEVRLCSSVTGPQNLLFTVWLHTVADVQRLETQLGERLPQLVLRDRSVVLRQTKLMGRLLDVRGRVTGVVPVDPWADARAAEA</sequence>
<dbReference type="Proteomes" id="UP001500994">
    <property type="component" value="Unassembled WGS sequence"/>
</dbReference>
<dbReference type="InterPro" id="IPR019888">
    <property type="entry name" value="Tscrpt_reg_AsnC-like"/>
</dbReference>
<evidence type="ECO:0000259" key="4">
    <source>
        <dbReference type="Pfam" id="PF01037"/>
    </source>
</evidence>
<dbReference type="SMART" id="SM00344">
    <property type="entry name" value="HTH_ASNC"/>
    <property type="match status" value="1"/>
</dbReference>
<proteinExistence type="predicted"/>
<feature type="domain" description="Transcription regulator AsnC/Lrp ligand binding" evidence="4">
    <location>
        <begin position="82"/>
        <end position="148"/>
    </location>
</feature>
<dbReference type="SUPFAM" id="SSF54909">
    <property type="entry name" value="Dimeric alpha+beta barrel"/>
    <property type="match status" value="2"/>
</dbReference>
<evidence type="ECO:0000313" key="6">
    <source>
        <dbReference type="EMBL" id="GAA2656944.1"/>
    </source>
</evidence>
<dbReference type="Pfam" id="PF13404">
    <property type="entry name" value="HTH_AsnC-type"/>
    <property type="match status" value="1"/>
</dbReference>
<protein>
    <submittedName>
        <fullName evidence="6">AsnC family transcriptional regulator</fullName>
    </submittedName>
</protein>
<dbReference type="SUPFAM" id="SSF46785">
    <property type="entry name" value="Winged helix' DNA-binding domain"/>
    <property type="match status" value="1"/>
</dbReference>
<evidence type="ECO:0000259" key="5">
    <source>
        <dbReference type="Pfam" id="PF13404"/>
    </source>
</evidence>
<feature type="domain" description="HTH asnC-type" evidence="5">
    <location>
        <begin position="189"/>
        <end position="229"/>
    </location>
</feature>
<comment type="caution">
    <text evidence="6">The sequence shown here is derived from an EMBL/GenBank/DDBJ whole genome shotgun (WGS) entry which is preliminary data.</text>
</comment>
<evidence type="ECO:0000256" key="3">
    <source>
        <dbReference type="ARBA" id="ARBA00023163"/>
    </source>
</evidence>